<proteinExistence type="predicted"/>
<dbReference type="RefSeq" id="WP_165110704.1">
    <property type="nucleotide sequence ID" value="NZ_JAALAA010000006.1"/>
</dbReference>
<sequence>MSVMAFNRDRFETKTAGIALARTIGRDGLRAPTLKVVAEEANMCQSTLHKWFAGRENMLPHAAAGFAGIYWEQIAQRVNLRGWSGYLPSTKDEIYFLRAWLGIEELARSNDVVGEAVRDLWHNVRFWLRSSIGRDLTDFESGGLVVLLRGLWDGLCSAEPIDPDLAQQIWTAAYAALRDDLDSAQAA</sequence>
<evidence type="ECO:0000313" key="1">
    <source>
        <dbReference type="EMBL" id="NGN92964.1"/>
    </source>
</evidence>
<dbReference type="Gene3D" id="1.10.357.10">
    <property type="entry name" value="Tetracycline Repressor, domain 2"/>
    <property type="match status" value="1"/>
</dbReference>
<accession>A0A6M1QYH1</accession>
<dbReference type="AlphaFoldDB" id="A0A6M1QYH1"/>
<dbReference type="Proteomes" id="UP000483261">
    <property type="component" value="Unassembled WGS sequence"/>
</dbReference>
<dbReference type="EMBL" id="JAALAA010000006">
    <property type="protein sequence ID" value="NGN92964.1"/>
    <property type="molecule type" value="Genomic_DNA"/>
</dbReference>
<comment type="caution">
    <text evidence="1">The sequence shown here is derived from an EMBL/GenBank/DDBJ whole genome shotgun (WGS) entry which is preliminary data.</text>
</comment>
<protein>
    <submittedName>
        <fullName evidence="1">TetR/AcrR family transcriptional regulator</fullName>
    </submittedName>
</protein>
<reference evidence="1 2" key="1">
    <citation type="submission" date="2020-02" db="EMBL/GenBank/DDBJ databases">
        <title>Whole-genome analyses of novel actinobacteria.</title>
        <authorList>
            <person name="Sahin N."/>
        </authorList>
    </citation>
    <scope>NUCLEOTIDE SEQUENCE [LARGE SCALE GENOMIC DNA]</scope>
    <source>
        <strain evidence="1 2">KC13</strain>
    </source>
</reference>
<name>A0A6M1QYH1_9ACTN</name>
<gene>
    <name evidence="1" type="ORF">G5C66_09470</name>
</gene>
<keyword evidence="2" id="KW-1185">Reference proteome</keyword>
<evidence type="ECO:0000313" key="2">
    <source>
        <dbReference type="Proteomes" id="UP000483261"/>
    </source>
</evidence>
<organism evidence="1 2">
    <name type="scientific">Nocardioides turkmenicus</name>
    <dbReference type="NCBI Taxonomy" id="2711220"/>
    <lineage>
        <taxon>Bacteria</taxon>
        <taxon>Bacillati</taxon>
        <taxon>Actinomycetota</taxon>
        <taxon>Actinomycetes</taxon>
        <taxon>Propionibacteriales</taxon>
        <taxon>Nocardioidaceae</taxon>
        <taxon>Nocardioides</taxon>
    </lineage>
</organism>